<feature type="transmembrane region" description="Helical" evidence="1">
    <location>
        <begin position="119"/>
        <end position="139"/>
    </location>
</feature>
<dbReference type="Pfam" id="PF19540">
    <property type="entry name" value="DUF6064"/>
    <property type="match status" value="1"/>
</dbReference>
<organism evidence="2 3">
    <name type="scientific">Microvirga vignae</name>
    <dbReference type="NCBI Taxonomy" id="1225564"/>
    <lineage>
        <taxon>Bacteria</taxon>
        <taxon>Pseudomonadati</taxon>
        <taxon>Pseudomonadota</taxon>
        <taxon>Alphaproteobacteria</taxon>
        <taxon>Hyphomicrobiales</taxon>
        <taxon>Methylobacteriaceae</taxon>
        <taxon>Microvirga</taxon>
    </lineage>
</organism>
<evidence type="ECO:0008006" key="4">
    <source>
        <dbReference type="Google" id="ProtNLM"/>
    </source>
</evidence>
<feature type="transmembrane region" description="Helical" evidence="1">
    <location>
        <begin position="176"/>
        <end position="196"/>
    </location>
</feature>
<feature type="transmembrane region" description="Helical" evidence="1">
    <location>
        <begin position="151"/>
        <end position="169"/>
    </location>
</feature>
<dbReference type="RefSeq" id="WP_047190495.1">
    <property type="nucleotide sequence ID" value="NZ_LCYG01000046.1"/>
</dbReference>
<accession>A0A0H1RGI6</accession>
<feature type="transmembrane region" description="Helical" evidence="1">
    <location>
        <begin position="202"/>
        <end position="220"/>
    </location>
</feature>
<dbReference type="AlphaFoldDB" id="A0A0H1RGI6"/>
<dbReference type="EMBL" id="LCYG01000046">
    <property type="protein sequence ID" value="KLK91747.1"/>
    <property type="molecule type" value="Genomic_DNA"/>
</dbReference>
<proteinExistence type="predicted"/>
<keyword evidence="1" id="KW-0812">Transmembrane</keyword>
<feature type="transmembrane region" description="Helical" evidence="1">
    <location>
        <begin position="59"/>
        <end position="77"/>
    </location>
</feature>
<keyword evidence="1" id="KW-1133">Transmembrane helix</keyword>
<evidence type="ECO:0000256" key="1">
    <source>
        <dbReference type="SAM" id="Phobius"/>
    </source>
</evidence>
<dbReference type="OrthoDB" id="581693at2"/>
<dbReference type="PATRIC" id="fig|1225564.3.peg.4845"/>
<dbReference type="STRING" id="1225564.AA309_18510"/>
<keyword evidence="3" id="KW-1185">Reference proteome</keyword>
<comment type="caution">
    <text evidence="2">The sequence shown here is derived from an EMBL/GenBank/DDBJ whole genome shotgun (WGS) entry which is preliminary data.</text>
</comment>
<gene>
    <name evidence="2" type="ORF">AA309_18510</name>
</gene>
<reference evidence="2 3" key="1">
    <citation type="submission" date="2015-05" db="EMBL/GenBank/DDBJ databases">
        <title>Draft genome sequence of Microvirga vignae strain BR3299, a novel nitrogen fixing bacteria isolated from Brazil semi-aired region.</title>
        <authorList>
            <person name="Zilli J.E."/>
            <person name="Passos S.R."/>
            <person name="Leite J."/>
            <person name="Baldani J.I."/>
            <person name="Xavier G.R."/>
            <person name="Rumjaneck N.G."/>
            <person name="Simoes-Araujo J.L."/>
        </authorList>
    </citation>
    <scope>NUCLEOTIDE SEQUENCE [LARGE SCALE GENOMIC DNA]</scope>
    <source>
        <strain evidence="2 3">BR3299</strain>
    </source>
</reference>
<sequence>MGDWLSYTLSDFLLFSARTYYRLFELYNRAIWPAQILALLLGLVVLWRLHRAGAWQGSMVTMILAAGWLWTAWAYLLEQYDTINWAARYFAIGFVFEALLLIWLGAIQGRRFFRPYRDWSSRAGLILFLFALVIQPLIGLLVGRDWKQTEIFGIAPDPTVLATLGILLTMDKWPPWGLMIIPLIWCALSGATLWTMGSPDAWVMPVAALIALGLAVSRVLSARGQDQET</sequence>
<evidence type="ECO:0000313" key="3">
    <source>
        <dbReference type="Proteomes" id="UP000035489"/>
    </source>
</evidence>
<dbReference type="InterPro" id="IPR045708">
    <property type="entry name" value="DUF6064"/>
</dbReference>
<feature type="transmembrane region" description="Helical" evidence="1">
    <location>
        <begin position="30"/>
        <end position="47"/>
    </location>
</feature>
<keyword evidence="1" id="KW-0472">Membrane</keyword>
<dbReference type="Proteomes" id="UP000035489">
    <property type="component" value="Unassembled WGS sequence"/>
</dbReference>
<feature type="transmembrane region" description="Helical" evidence="1">
    <location>
        <begin position="89"/>
        <end position="107"/>
    </location>
</feature>
<name>A0A0H1RGI6_9HYPH</name>
<protein>
    <recommendedName>
        <fullName evidence="4">MFS transporter permease</fullName>
    </recommendedName>
</protein>
<evidence type="ECO:0000313" key="2">
    <source>
        <dbReference type="EMBL" id="KLK91747.1"/>
    </source>
</evidence>